<protein>
    <submittedName>
        <fullName evidence="4">Uncharacterized protein</fullName>
    </submittedName>
</protein>
<name>A0AAI9TTK4_PENTH</name>
<comment type="pathway">
    <text evidence="1">Mycotoxin biosynthesis.</text>
</comment>
<evidence type="ECO:0000256" key="1">
    <source>
        <dbReference type="ARBA" id="ARBA00004685"/>
    </source>
</evidence>
<accession>A0AAI9TTK4</accession>
<evidence type="ECO:0000313" key="5">
    <source>
        <dbReference type="Proteomes" id="UP001227192"/>
    </source>
</evidence>
<reference evidence="4" key="1">
    <citation type="submission" date="2015-06" db="EMBL/GenBank/DDBJ databases">
        <authorList>
            <person name="Nguyen H."/>
        </authorList>
    </citation>
    <scope>NUCLEOTIDE SEQUENCE</scope>
    <source>
        <strain evidence="4">DAOM 180753</strain>
    </source>
</reference>
<keyword evidence="3" id="KW-1133">Transmembrane helix</keyword>
<evidence type="ECO:0000256" key="2">
    <source>
        <dbReference type="ARBA" id="ARBA00035112"/>
    </source>
</evidence>
<dbReference type="EMBL" id="LACB01000011">
    <property type="protein sequence ID" value="KAJ9492499.1"/>
    <property type="molecule type" value="Genomic_DNA"/>
</dbReference>
<dbReference type="PANTHER" id="PTHR33365:SF4">
    <property type="entry name" value="CYCLOCHLOROTINE BIOSYNTHESIS PROTEIN O"/>
    <property type="match status" value="1"/>
</dbReference>
<organism evidence="4 5">
    <name type="scientific">Penicillium thymicola</name>
    <dbReference type="NCBI Taxonomy" id="293382"/>
    <lineage>
        <taxon>Eukaryota</taxon>
        <taxon>Fungi</taxon>
        <taxon>Dikarya</taxon>
        <taxon>Ascomycota</taxon>
        <taxon>Pezizomycotina</taxon>
        <taxon>Eurotiomycetes</taxon>
        <taxon>Eurotiomycetidae</taxon>
        <taxon>Eurotiales</taxon>
        <taxon>Aspergillaceae</taxon>
        <taxon>Penicillium</taxon>
    </lineage>
</organism>
<feature type="transmembrane region" description="Helical" evidence="3">
    <location>
        <begin position="34"/>
        <end position="58"/>
    </location>
</feature>
<dbReference type="InterPro" id="IPR021765">
    <property type="entry name" value="UstYa-like"/>
</dbReference>
<keyword evidence="5" id="KW-1185">Reference proteome</keyword>
<dbReference type="GO" id="GO:0043386">
    <property type="term" value="P:mycotoxin biosynthetic process"/>
    <property type="evidence" value="ECO:0007669"/>
    <property type="project" value="InterPro"/>
</dbReference>
<comment type="caution">
    <text evidence="4">The sequence shown here is derived from an EMBL/GenBank/DDBJ whole genome shotgun (WGS) entry which is preliminary data.</text>
</comment>
<reference evidence="4" key="2">
    <citation type="journal article" date="2016" name="Fungal Biol.">
        <title>Ochratoxin A production by Penicillium thymicola.</title>
        <authorList>
            <person name="Nguyen H.D.T."/>
            <person name="McMullin D.R."/>
            <person name="Ponomareva E."/>
            <person name="Riley R."/>
            <person name="Pomraning K.R."/>
            <person name="Baker S.E."/>
            <person name="Seifert K.A."/>
        </authorList>
    </citation>
    <scope>NUCLEOTIDE SEQUENCE</scope>
    <source>
        <strain evidence="4">DAOM 180753</strain>
    </source>
</reference>
<dbReference type="Proteomes" id="UP001227192">
    <property type="component" value="Unassembled WGS sequence"/>
</dbReference>
<dbReference type="PANTHER" id="PTHR33365">
    <property type="entry name" value="YALI0B05434P"/>
    <property type="match status" value="1"/>
</dbReference>
<keyword evidence="3" id="KW-0472">Membrane</keyword>
<comment type="similarity">
    <text evidence="2">Belongs to the ustYa family.</text>
</comment>
<dbReference type="Pfam" id="PF11807">
    <property type="entry name" value="UstYa"/>
    <property type="match status" value="1"/>
</dbReference>
<keyword evidence="3" id="KW-0812">Transmembrane</keyword>
<evidence type="ECO:0000256" key="3">
    <source>
        <dbReference type="SAM" id="Phobius"/>
    </source>
</evidence>
<proteinExistence type="inferred from homology"/>
<sequence length="261" mass="29553">MKAFQFLSKGTRYDQLEKDKDGDLESPVLLPRSIFSYPLALAIHALLAVFWVSASWYLMYRDICRPGLHALEFGPVASSIEYQDIVFKMSGMGTREHPVTEYEGPPTPENNVKWFELLNAGIIALDDTMYQALGQETEPASDTDSTPLIQLEVFHQLHCLNSLRRLVYNTSTFTKGVNAEMHMDHCIDYLRQSIMCHSDVTPLVHIPRPGGSRNNGTAWIPNFAVKHTCRDFWKIHGWAAQYNTSGWTIEGYPNQGLALAE</sequence>
<dbReference type="AlphaFoldDB" id="A0AAI9TTK4"/>
<gene>
    <name evidence="4" type="ORF">VN97_g740</name>
</gene>
<evidence type="ECO:0000313" key="4">
    <source>
        <dbReference type="EMBL" id="KAJ9492499.1"/>
    </source>
</evidence>